<evidence type="ECO:0000256" key="4">
    <source>
        <dbReference type="ARBA" id="ARBA00023212"/>
    </source>
</evidence>
<dbReference type="SUPFAM" id="SSF50044">
    <property type="entry name" value="SH3-domain"/>
    <property type="match status" value="1"/>
</dbReference>
<dbReference type="PROSITE" id="PS51021">
    <property type="entry name" value="BAR"/>
    <property type="match status" value="1"/>
</dbReference>
<keyword evidence="2 5" id="KW-0728">SH3 domain</keyword>
<dbReference type="CDD" id="cd00174">
    <property type="entry name" value="SH3"/>
    <property type="match status" value="1"/>
</dbReference>
<dbReference type="GO" id="GO:1990528">
    <property type="term" value="C:Rvs161p-Rvs167p complex"/>
    <property type="evidence" value="ECO:0007669"/>
    <property type="project" value="TreeGrafter"/>
</dbReference>
<evidence type="ECO:0000259" key="8">
    <source>
        <dbReference type="PROSITE" id="PS51021"/>
    </source>
</evidence>
<dbReference type="GO" id="GO:0031097">
    <property type="term" value="C:medial cortex"/>
    <property type="evidence" value="ECO:0007669"/>
    <property type="project" value="TreeGrafter"/>
</dbReference>
<dbReference type="Gene3D" id="2.30.30.40">
    <property type="entry name" value="SH3 Domains"/>
    <property type="match status" value="1"/>
</dbReference>
<dbReference type="SMART" id="SM00326">
    <property type="entry name" value="SH3"/>
    <property type="match status" value="1"/>
</dbReference>
<organism evidence="9 10">
    <name type="scientific">Dioszegia hungarica</name>
    <dbReference type="NCBI Taxonomy" id="4972"/>
    <lineage>
        <taxon>Eukaryota</taxon>
        <taxon>Fungi</taxon>
        <taxon>Dikarya</taxon>
        <taxon>Basidiomycota</taxon>
        <taxon>Agaricomycotina</taxon>
        <taxon>Tremellomycetes</taxon>
        <taxon>Tremellales</taxon>
        <taxon>Bulleribasidiaceae</taxon>
        <taxon>Dioszegia</taxon>
    </lineage>
</organism>
<dbReference type="PANTHER" id="PTHR47174">
    <property type="entry name" value="BRIDGING INTEGRATOR 3"/>
    <property type="match status" value="1"/>
</dbReference>
<evidence type="ECO:0000313" key="10">
    <source>
        <dbReference type="Proteomes" id="UP001164286"/>
    </source>
</evidence>
<feature type="compositionally biased region" description="Polar residues" evidence="6">
    <location>
        <begin position="538"/>
        <end position="553"/>
    </location>
</feature>
<dbReference type="GO" id="GO:0008289">
    <property type="term" value="F:lipid binding"/>
    <property type="evidence" value="ECO:0007669"/>
    <property type="project" value="TreeGrafter"/>
</dbReference>
<feature type="compositionally biased region" description="Polar residues" evidence="6">
    <location>
        <begin position="566"/>
        <end position="576"/>
    </location>
</feature>
<dbReference type="Pfam" id="PF14604">
    <property type="entry name" value="SH3_9"/>
    <property type="match status" value="1"/>
</dbReference>
<dbReference type="InterPro" id="IPR046982">
    <property type="entry name" value="BIN3/RVS161-like"/>
</dbReference>
<dbReference type="GO" id="GO:0015629">
    <property type="term" value="C:actin cytoskeleton"/>
    <property type="evidence" value="ECO:0007669"/>
    <property type="project" value="TreeGrafter"/>
</dbReference>
<sequence>MQRKAMKQLGKVTQWTQEKKVFSGEKTQLSSEFQEFEREVDVKRVGIERLHATSMPFFENITKLKTSADPNAGKDKVLLTEALGLVMIDYGGDLKDAFGDALAKYGRTRCKMAIAQEEFGGRLRENYIAGMERSIDAVNEYKTFRKKLDSRRLALDSAISKLNSSKKEKDQRGLELEVEMARERFDEVSEETTGRMEVIQGEQEQQFGELADLLEAELEYFAKCKDLLEELRDSWPSGSAAASSSNRPRAKSNASARSAGRAKSRPSADSSEDESSTNRARSHSNASASASTGKTGRLSMLPSFGSFGRKSGLSVATKSKRKERYGDEGRLPSEPDDSEEEYEERPVLSPRAQYALNGRARSTSTMGSNNQVMQADSPTQSSAVPPPMRRTYTTPASSNVRYVKALYAYAGTKPDELSLRQGMVVAVKSEISGDWWIGEGEGRSGMFPAAYTEPYVPSPTSTTATPPPMPKRTLPPMAGASGGGRTLPPPARTASSLATHHLPPSPSLDLSTSDSELSQGYDDADHYATASLAANPVMESSTPANRSRSSTITGKKAPPPPPPMSRRSQSSQNILGQASLAPPLPAVGRNRSNTGNAIRNFSLESSPEGSPFMGDEDEEYAERAGAGGGTIVDCAECGCADFTQNVFKGKGMCSTCYHQH</sequence>
<evidence type="ECO:0000313" key="9">
    <source>
        <dbReference type="EMBL" id="KAI9632053.1"/>
    </source>
</evidence>
<comment type="caution">
    <text evidence="9">The sequence shown here is derived from an EMBL/GenBank/DDBJ whole genome shotgun (WGS) entry which is preliminary data.</text>
</comment>
<feature type="compositionally biased region" description="Low complexity" evidence="6">
    <location>
        <begin position="237"/>
        <end position="268"/>
    </location>
</feature>
<dbReference type="GO" id="GO:0043332">
    <property type="term" value="C:mating projection tip"/>
    <property type="evidence" value="ECO:0007669"/>
    <property type="project" value="TreeGrafter"/>
</dbReference>
<dbReference type="InterPro" id="IPR001452">
    <property type="entry name" value="SH3_domain"/>
</dbReference>
<feature type="compositionally biased region" description="Low complexity" evidence="6">
    <location>
        <begin position="499"/>
        <end position="518"/>
    </location>
</feature>
<keyword evidence="10" id="KW-1185">Reference proteome</keyword>
<feature type="region of interest" description="Disordered" evidence="6">
    <location>
        <begin position="533"/>
        <end position="615"/>
    </location>
</feature>
<name>A0AA38LQW4_9TREE</name>
<evidence type="ECO:0000256" key="5">
    <source>
        <dbReference type="PROSITE-ProRule" id="PRU00192"/>
    </source>
</evidence>
<dbReference type="PANTHER" id="PTHR47174:SF3">
    <property type="entry name" value="BRIDGING INTEGRATOR 3"/>
    <property type="match status" value="1"/>
</dbReference>
<proteinExistence type="predicted"/>
<dbReference type="Gene3D" id="1.20.1270.60">
    <property type="entry name" value="Arfaptin homology (AH) domain/BAR domain"/>
    <property type="match status" value="1"/>
</dbReference>
<feature type="region of interest" description="Disordered" evidence="6">
    <location>
        <begin position="457"/>
        <end position="521"/>
    </location>
</feature>
<dbReference type="AlphaFoldDB" id="A0AA38LQW4"/>
<dbReference type="GeneID" id="77725613"/>
<evidence type="ECO:0000256" key="2">
    <source>
        <dbReference type="ARBA" id="ARBA00022443"/>
    </source>
</evidence>
<evidence type="ECO:0000259" key="7">
    <source>
        <dbReference type="PROSITE" id="PS50002"/>
    </source>
</evidence>
<feature type="compositionally biased region" description="Low complexity" evidence="6">
    <location>
        <begin position="277"/>
        <end position="292"/>
    </location>
</feature>
<feature type="domain" description="BAR" evidence="8">
    <location>
        <begin position="18"/>
        <end position="244"/>
    </location>
</feature>
<dbReference type="GO" id="GO:0006897">
    <property type="term" value="P:endocytosis"/>
    <property type="evidence" value="ECO:0007669"/>
    <property type="project" value="InterPro"/>
</dbReference>
<evidence type="ECO:0008006" key="11">
    <source>
        <dbReference type="Google" id="ProtNLM"/>
    </source>
</evidence>
<protein>
    <recommendedName>
        <fullName evidence="11">BAR-domain-containing protein</fullName>
    </recommendedName>
</protein>
<feature type="compositionally biased region" description="Acidic residues" evidence="6">
    <location>
        <begin position="334"/>
        <end position="343"/>
    </location>
</feature>
<evidence type="ECO:0000256" key="3">
    <source>
        <dbReference type="ARBA" id="ARBA00022490"/>
    </source>
</evidence>
<dbReference type="EMBL" id="JAKWFO010000016">
    <property type="protein sequence ID" value="KAI9632053.1"/>
    <property type="molecule type" value="Genomic_DNA"/>
</dbReference>
<dbReference type="SMART" id="SM00721">
    <property type="entry name" value="BAR"/>
    <property type="match status" value="1"/>
</dbReference>
<dbReference type="PROSITE" id="PS50002">
    <property type="entry name" value="SH3"/>
    <property type="match status" value="1"/>
</dbReference>
<evidence type="ECO:0000256" key="1">
    <source>
        <dbReference type="ARBA" id="ARBA00004245"/>
    </source>
</evidence>
<dbReference type="SUPFAM" id="SSF103657">
    <property type="entry name" value="BAR/IMD domain-like"/>
    <property type="match status" value="1"/>
</dbReference>
<comment type="subcellular location">
    <subcellularLocation>
        <location evidence="1">Cytoplasm</location>
        <location evidence="1">Cytoskeleton</location>
    </subcellularLocation>
</comment>
<feature type="compositionally biased region" description="Basic and acidic residues" evidence="6">
    <location>
        <begin position="324"/>
        <end position="333"/>
    </location>
</feature>
<keyword evidence="3" id="KW-0963">Cytoplasm</keyword>
<dbReference type="RefSeq" id="XP_052941830.1">
    <property type="nucleotide sequence ID" value="XM_053086412.1"/>
</dbReference>
<feature type="compositionally biased region" description="Polar residues" evidence="6">
    <location>
        <begin position="360"/>
        <end position="383"/>
    </location>
</feature>
<feature type="region of interest" description="Disordered" evidence="6">
    <location>
        <begin position="236"/>
        <end position="387"/>
    </location>
</feature>
<feature type="domain" description="SH3" evidence="7">
    <location>
        <begin position="398"/>
        <end position="457"/>
    </location>
</feature>
<dbReference type="InterPro" id="IPR027267">
    <property type="entry name" value="AH/BAR_dom_sf"/>
</dbReference>
<dbReference type="GO" id="GO:0051666">
    <property type="term" value="P:actin cortical patch localization"/>
    <property type="evidence" value="ECO:0007669"/>
    <property type="project" value="InterPro"/>
</dbReference>
<evidence type="ECO:0000256" key="6">
    <source>
        <dbReference type="SAM" id="MobiDB-lite"/>
    </source>
</evidence>
<keyword evidence="4" id="KW-0206">Cytoskeleton</keyword>
<dbReference type="InterPro" id="IPR004148">
    <property type="entry name" value="BAR_dom"/>
</dbReference>
<dbReference type="GO" id="GO:0097320">
    <property type="term" value="P:plasma membrane tubulation"/>
    <property type="evidence" value="ECO:0007669"/>
    <property type="project" value="TreeGrafter"/>
</dbReference>
<feature type="compositionally biased region" description="Polar residues" evidence="6">
    <location>
        <begin position="590"/>
        <end position="608"/>
    </location>
</feature>
<dbReference type="InterPro" id="IPR036028">
    <property type="entry name" value="SH3-like_dom_sf"/>
</dbReference>
<accession>A0AA38LQW4</accession>
<gene>
    <name evidence="9" type="ORF">MKK02DRAFT_21407</name>
</gene>
<dbReference type="Pfam" id="PF03114">
    <property type="entry name" value="BAR"/>
    <property type="match status" value="1"/>
</dbReference>
<dbReference type="Proteomes" id="UP001164286">
    <property type="component" value="Unassembled WGS sequence"/>
</dbReference>
<reference evidence="9" key="1">
    <citation type="journal article" date="2022" name="G3 (Bethesda)">
        <title>High quality genome of the basidiomycete yeast Dioszegia hungarica PDD-24b-2 isolated from cloud water.</title>
        <authorList>
            <person name="Jarrige D."/>
            <person name="Haridas S."/>
            <person name="Bleykasten-Grosshans C."/>
            <person name="Joly M."/>
            <person name="Nadalig T."/>
            <person name="Sancelme M."/>
            <person name="Vuilleumier S."/>
            <person name="Grigoriev I.V."/>
            <person name="Amato P."/>
            <person name="Bringel F."/>
        </authorList>
    </citation>
    <scope>NUCLEOTIDE SEQUENCE</scope>
    <source>
        <strain evidence="9">PDD-24b-2</strain>
    </source>
</reference>